<comment type="caution">
    <text evidence="2">The sequence shown here is derived from an EMBL/GenBank/DDBJ whole genome shotgun (WGS) entry which is preliminary data.</text>
</comment>
<dbReference type="AlphaFoldDB" id="A0AAJ0MFG8"/>
<organism evidence="2 3">
    <name type="scientific">Lasiosphaeria hispida</name>
    <dbReference type="NCBI Taxonomy" id="260671"/>
    <lineage>
        <taxon>Eukaryota</taxon>
        <taxon>Fungi</taxon>
        <taxon>Dikarya</taxon>
        <taxon>Ascomycota</taxon>
        <taxon>Pezizomycotina</taxon>
        <taxon>Sordariomycetes</taxon>
        <taxon>Sordariomycetidae</taxon>
        <taxon>Sordariales</taxon>
        <taxon>Lasiosphaeriaceae</taxon>
        <taxon>Lasiosphaeria</taxon>
    </lineage>
</organism>
<gene>
    <name evidence="2" type="ORF">B0T25DRAFT_516312</name>
</gene>
<evidence type="ECO:0000313" key="3">
    <source>
        <dbReference type="Proteomes" id="UP001275084"/>
    </source>
</evidence>
<reference evidence="2" key="1">
    <citation type="journal article" date="2023" name="Mol. Phylogenet. Evol.">
        <title>Genome-scale phylogeny and comparative genomics of the fungal order Sordariales.</title>
        <authorList>
            <person name="Hensen N."/>
            <person name="Bonometti L."/>
            <person name="Westerberg I."/>
            <person name="Brannstrom I.O."/>
            <person name="Guillou S."/>
            <person name="Cros-Aarteil S."/>
            <person name="Calhoun S."/>
            <person name="Haridas S."/>
            <person name="Kuo A."/>
            <person name="Mondo S."/>
            <person name="Pangilinan J."/>
            <person name="Riley R."/>
            <person name="LaButti K."/>
            <person name="Andreopoulos B."/>
            <person name="Lipzen A."/>
            <person name="Chen C."/>
            <person name="Yan M."/>
            <person name="Daum C."/>
            <person name="Ng V."/>
            <person name="Clum A."/>
            <person name="Steindorff A."/>
            <person name="Ohm R.A."/>
            <person name="Martin F."/>
            <person name="Silar P."/>
            <person name="Natvig D.O."/>
            <person name="Lalanne C."/>
            <person name="Gautier V."/>
            <person name="Ament-Velasquez S.L."/>
            <person name="Kruys A."/>
            <person name="Hutchinson M.I."/>
            <person name="Powell A.J."/>
            <person name="Barry K."/>
            <person name="Miller A.N."/>
            <person name="Grigoriev I.V."/>
            <person name="Debuchy R."/>
            <person name="Gladieux P."/>
            <person name="Hiltunen Thoren M."/>
            <person name="Johannesson H."/>
        </authorList>
    </citation>
    <scope>NUCLEOTIDE SEQUENCE</scope>
    <source>
        <strain evidence="2">CBS 955.72</strain>
    </source>
</reference>
<feature type="region of interest" description="Disordered" evidence="1">
    <location>
        <begin position="122"/>
        <end position="153"/>
    </location>
</feature>
<dbReference type="EMBL" id="JAUIQD010000003">
    <property type="protein sequence ID" value="KAK3356740.1"/>
    <property type="molecule type" value="Genomic_DNA"/>
</dbReference>
<sequence>MCSAIALITSSSVASSIPLSSVISSKPPPSAVPSSLSSSVPAPIATPAWWTLPRNYPTFESHQSACECIYAASGAATETNTLPVPQSTVFITEIVSTAVASTSAWPIYFTVTEEVIEQETTTSFTSASTGSNQATTSTTTTSTTTTAPIAPTQTSFLQRMQRSASTGPYVVLGSLFVKYDDSGNTRQAFVFVVDGGPLSFPGEPFLQAFVHEAGSSTGTLYFQHPTNAGNAGVQAVICKVSLQGFMSFMAPTA</sequence>
<name>A0AAJ0MFG8_9PEZI</name>
<dbReference type="Proteomes" id="UP001275084">
    <property type="component" value="Unassembled WGS sequence"/>
</dbReference>
<protein>
    <submittedName>
        <fullName evidence="2">Uncharacterized protein</fullName>
    </submittedName>
</protein>
<accession>A0AAJ0MFG8</accession>
<proteinExistence type="predicted"/>
<evidence type="ECO:0000313" key="2">
    <source>
        <dbReference type="EMBL" id="KAK3356740.1"/>
    </source>
</evidence>
<reference evidence="2" key="2">
    <citation type="submission" date="2023-06" db="EMBL/GenBank/DDBJ databases">
        <authorList>
            <consortium name="Lawrence Berkeley National Laboratory"/>
            <person name="Haridas S."/>
            <person name="Hensen N."/>
            <person name="Bonometti L."/>
            <person name="Westerberg I."/>
            <person name="Brannstrom I.O."/>
            <person name="Guillou S."/>
            <person name="Cros-Aarteil S."/>
            <person name="Calhoun S."/>
            <person name="Kuo A."/>
            <person name="Mondo S."/>
            <person name="Pangilinan J."/>
            <person name="Riley R."/>
            <person name="Labutti K."/>
            <person name="Andreopoulos B."/>
            <person name="Lipzen A."/>
            <person name="Chen C."/>
            <person name="Yanf M."/>
            <person name="Daum C."/>
            <person name="Ng V."/>
            <person name="Clum A."/>
            <person name="Steindorff A."/>
            <person name="Ohm R."/>
            <person name="Martin F."/>
            <person name="Silar P."/>
            <person name="Natvig D."/>
            <person name="Lalanne C."/>
            <person name="Gautier V."/>
            <person name="Ament-Velasquez S.L."/>
            <person name="Kruys A."/>
            <person name="Hutchinson M.I."/>
            <person name="Powell A.J."/>
            <person name="Barry K."/>
            <person name="Miller A.N."/>
            <person name="Grigoriev I.V."/>
            <person name="Debuchy R."/>
            <person name="Gladieux P."/>
            <person name="Thoren M.H."/>
            <person name="Johannesson H."/>
        </authorList>
    </citation>
    <scope>NUCLEOTIDE SEQUENCE</scope>
    <source>
        <strain evidence="2">CBS 955.72</strain>
    </source>
</reference>
<evidence type="ECO:0000256" key="1">
    <source>
        <dbReference type="SAM" id="MobiDB-lite"/>
    </source>
</evidence>
<keyword evidence="3" id="KW-1185">Reference proteome</keyword>